<dbReference type="EMBL" id="DS550801">
    <property type="protein sequence ID" value="EDR22138.1"/>
    <property type="molecule type" value="Genomic_DNA"/>
</dbReference>
<organism evidence="3">
    <name type="scientific">Entamoeba dispar (strain ATCC PRA-260 / SAW760)</name>
    <dbReference type="NCBI Taxonomy" id="370354"/>
    <lineage>
        <taxon>Eukaryota</taxon>
        <taxon>Amoebozoa</taxon>
        <taxon>Evosea</taxon>
        <taxon>Archamoebae</taxon>
        <taxon>Mastigamoebida</taxon>
        <taxon>Entamoebidae</taxon>
        <taxon>Entamoeba</taxon>
    </lineage>
</organism>
<dbReference type="VEuPathDB" id="AmoebaDB:EDI_128910"/>
<dbReference type="Proteomes" id="UP000008076">
    <property type="component" value="Unassembled WGS sequence"/>
</dbReference>
<proteinExistence type="predicted"/>
<dbReference type="GeneID" id="5914085"/>
<sequence length="210" mass="24376">MSNIFSSSLQEKLKALSLSVSKIKLSDDQKNVRGTRDTENQSLKRRYKEEQNEDKQHQKELVPNNNFNLEEIKKQCSTILKKESINIFFDSITNSFIKFNETLLEINEGIIINITNTHVHFGYLIEKIKEKYQIKSLLIIKDNKITQIGLKDDQTDYIILSSSQPILYSTQTSSLLLNGISFINKKMIKTYLIKDELKPSFTLKQVLIIQ</sequence>
<name>B0ETF3_ENTDS</name>
<dbReference type="RefSeq" id="XP_001741353.1">
    <property type="nucleotide sequence ID" value="XM_001741301.1"/>
</dbReference>
<reference evidence="3" key="1">
    <citation type="submission" date="2007-12" db="EMBL/GenBank/DDBJ databases">
        <title>Annotation of Entamoeba dispar SAW760.</title>
        <authorList>
            <person name="Lorenzi H."/>
            <person name="Inman J."/>
            <person name="Schobel S."/>
            <person name="Amedeo P."/>
            <person name="Caler E."/>
        </authorList>
    </citation>
    <scope>NUCLEOTIDE SEQUENCE [LARGE SCALE GENOMIC DNA]</scope>
    <source>
        <strain evidence="3">ATCC PRA-260 / SAW760</strain>
    </source>
</reference>
<dbReference type="OMA" id="NTHVHFG"/>
<feature type="region of interest" description="Disordered" evidence="1">
    <location>
        <begin position="26"/>
        <end position="58"/>
    </location>
</feature>
<feature type="compositionally biased region" description="Basic and acidic residues" evidence="1">
    <location>
        <begin position="26"/>
        <end position="39"/>
    </location>
</feature>
<keyword evidence="3" id="KW-1185">Reference proteome</keyword>
<feature type="compositionally biased region" description="Basic and acidic residues" evidence="1">
    <location>
        <begin position="47"/>
        <end position="58"/>
    </location>
</feature>
<dbReference type="AlphaFoldDB" id="B0ETF3"/>
<protein>
    <submittedName>
        <fullName evidence="2">Uncharacterized protein</fullName>
    </submittedName>
</protein>
<dbReference type="OrthoDB" id="29914at2759"/>
<evidence type="ECO:0000313" key="2">
    <source>
        <dbReference type="EMBL" id="EDR22138.1"/>
    </source>
</evidence>
<evidence type="ECO:0000256" key="1">
    <source>
        <dbReference type="SAM" id="MobiDB-lite"/>
    </source>
</evidence>
<evidence type="ECO:0000313" key="3">
    <source>
        <dbReference type="Proteomes" id="UP000008076"/>
    </source>
</evidence>
<dbReference type="eggNOG" id="ENOG502R9IR">
    <property type="taxonomic scope" value="Eukaryota"/>
</dbReference>
<accession>B0ETF3</accession>
<dbReference type="KEGG" id="edi:EDI_128910"/>
<gene>
    <name evidence="2" type="ORF">EDI_128910</name>
</gene>